<gene>
    <name evidence="1" type="ORF">LTR37_013752</name>
</gene>
<evidence type="ECO:0000313" key="2">
    <source>
        <dbReference type="Proteomes" id="UP001281147"/>
    </source>
</evidence>
<name>A0ACC3MVL4_9PEZI</name>
<proteinExistence type="predicted"/>
<keyword evidence="2" id="KW-1185">Reference proteome</keyword>
<reference evidence="1" key="1">
    <citation type="submission" date="2023-07" db="EMBL/GenBank/DDBJ databases">
        <title>Black Yeasts Isolated from many extreme environments.</title>
        <authorList>
            <person name="Coleine C."/>
            <person name="Stajich J.E."/>
            <person name="Selbmann L."/>
        </authorList>
    </citation>
    <scope>NUCLEOTIDE SEQUENCE</scope>
    <source>
        <strain evidence="1">CCFEE 5714</strain>
    </source>
</reference>
<sequence>MAIIPITSLTPDTAPPADESIHGIVTLSWPYSSSTRQCAILLADRDFRLRNRKGQVRVRFTGASAEAVARSRIGIGEEVVLSLDGASWEKDTEATRTPGKSVDGELLFGKKVTLRIARESGDIDIHVDAPVSPVGSPTKGPGLATPVPKAVNGLRQSLDGTAEGLPSYTYTSPAFVKRLRLSGESLLDSAYDISNDGDVELNHAQKGPRTSFGSNLKWRYAERTPSPTKGTFDREVESLPRRTSSEDVAYEEVGPKNKDLSMLPPPLPRLHLPQDPSADQADALEQQEGPSTPKLHPVKSPTLPLPSPFPTETDQTQLPLSVPSPQPRRQHGEIPLAEALMQVGRATEDVERYALDEDMLHSDGLADQPDTLQILSETEPDTEPDEETDGMKFVRTENVVVEGDLVERPIQQNLLDGHGEAVREAVVPDIVEPESRDLGAQIQIEDIVVTDEVPRGETWNKEKVLPSLAERQHGHTLPTEPKAPIKSGARMQAADFGLDGTSSAAPSAHVTPQSEKDRVMARTYRSLFGFRASPEPPPRQQEEVESPAAKAGLSDMTRARLAASGVQVEQSQQPAPDVAPQEAAVEGVDTAATSDGPGILPEEGQQSATKETSREARVEAEDTNVARSSPASSAAPGFPIDRNEHLVREPATEEYQPQAEGTVGQASSPLASVALDTLEQSNELVAEAALQEEQIEGEVTIEEGSKPAMSFGSDLLMQEDDDPESVTAPIDDQIDGDDMFEEDEDAQANRAEVFEEDSAPLASQSAKPSQSKPGRRPEIEVIELGSSSQEEHEGESEDQGEIESEDEGHLMHYHPSQASMLQFQSPEIQDSLEDSETEDLTKPLPEVEGAAEPIQVQDEEAWPPGNLSERSAATPDSDWKQPSLQAENSDLARSPVYPPAKVPISEKDQAIELPEIGADNIPPKSTAATTVIELGSSSPAERSSRSPAGDTHERDGLLESFIEPDKLSSFGSEGFKEEATQAEAIIDTSSSETEGQLEVTSLTSEAEMSERALTAEDQVQREHPATLTMQMQAPSYPTLPLSPSNSQALQEMPSQGVPDSQMHEYVASVLPLTPELTQAESSAKLPASIEEALQPSQQFEVDTPAQSQDSRAEGVAPTIIRRTPARKSYGARISNVPDVISAWFSPKRSGAVAAVLDEEQQQPSSRRGEKPQVNGAAHTTREQHTSSEALRQSQVQVNGLSTTLSYFTPLANLEGLLNPSSQQTFGTSTVDTFAVITSQTKEPTRAKGGPRDYYTIFRIGDISVPFPGSVRVEIFRPWKATLPVAQVGDIILLRAFTAKSRKRQAFLLSTDASAWCVWRYQDQAATMENARKPVWARKAGSEDLGAVREEIKGPPVELGEEEREQAKRLRLWWQEHVDIEDHNTREASDDAGLDGHAVTAKL</sequence>
<accession>A0ACC3MVL4</accession>
<protein>
    <submittedName>
        <fullName evidence="1">Uncharacterized protein</fullName>
    </submittedName>
</protein>
<comment type="caution">
    <text evidence="1">The sequence shown here is derived from an EMBL/GenBank/DDBJ whole genome shotgun (WGS) entry which is preliminary data.</text>
</comment>
<evidence type="ECO:0000313" key="1">
    <source>
        <dbReference type="EMBL" id="KAK3704653.1"/>
    </source>
</evidence>
<dbReference type="Proteomes" id="UP001281147">
    <property type="component" value="Unassembled WGS sequence"/>
</dbReference>
<dbReference type="EMBL" id="JAUTXU010000137">
    <property type="protein sequence ID" value="KAK3704653.1"/>
    <property type="molecule type" value="Genomic_DNA"/>
</dbReference>
<organism evidence="1 2">
    <name type="scientific">Vermiconidia calcicola</name>
    <dbReference type="NCBI Taxonomy" id="1690605"/>
    <lineage>
        <taxon>Eukaryota</taxon>
        <taxon>Fungi</taxon>
        <taxon>Dikarya</taxon>
        <taxon>Ascomycota</taxon>
        <taxon>Pezizomycotina</taxon>
        <taxon>Dothideomycetes</taxon>
        <taxon>Dothideomycetidae</taxon>
        <taxon>Mycosphaerellales</taxon>
        <taxon>Extremaceae</taxon>
        <taxon>Vermiconidia</taxon>
    </lineage>
</organism>